<proteinExistence type="predicted"/>
<dbReference type="EMBL" id="QTSX02000894">
    <property type="protein sequence ID" value="KAJ9083995.1"/>
    <property type="molecule type" value="Genomic_DNA"/>
</dbReference>
<name>A0ACC2UAC4_9FUNG</name>
<gene>
    <name evidence="1" type="ORF">DSO57_1028719</name>
</gene>
<protein>
    <submittedName>
        <fullName evidence="1">Uncharacterized protein</fullName>
    </submittedName>
</protein>
<reference evidence="1" key="1">
    <citation type="submission" date="2022-04" db="EMBL/GenBank/DDBJ databases">
        <title>Genome of the entomopathogenic fungus Entomophthora muscae.</title>
        <authorList>
            <person name="Elya C."/>
            <person name="Lovett B.R."/>
            <person name="Lee E."/>
            <person name="Macias A.M."/>
            <person name="Hajek A.E."/>
            <person name="De Bivort B.L."/>
            <person name="Kasson M.T."/>
            <person name="De Fine Licht H.H."/>
            <person name="Stajich J.E."/>
        </authorList>
    </citation>
    <scope>NUCLEOTIDE SEQUENCE</scope>
    <source>
        <strain evidence="1">Berkeley</strain>
    </source>
</reference>
<evidence type="ECO:0000313" key="2">
    <source>
        <dbReference type="Proteomes" id="UP001165960"/>
    </source>
</evidence>
<evidence type="ECO:0000313" key="1">
    <source>
        <dbReference type="EMBL" id="KAJ9083995.1"/>
    </source>
</evidence>
<keyword evidence="2" id="KW-1185">Reference proteome</keyword>
<dbReference type="Proteomes" id="UP001165960">
    <property type="component" value="Unassembled WGS sequence"/>
</dbReference>
<accession>A0ACC2UAC4</accession>
<comment type="caution">
    <text evidence="1">The sequence shown here is derived from an EMBL/GenBank/DDBJ whole genome shotgun (WGS) entry which is preliminary data.</text>
</comment>
<sequence>MVNSGIHDAPSLFLSLTPPCAAYHNSEMASLPESHSPDMPSPIDLYNHVTVEDVPESP</sequence>
<organism evidence="1 2">
    <name type="scientific">Entomophthora muscae</name>
    <dbReference type="NCBI Taxonomy" id="34485"/>
    <lineage>
        <taxon>Eukaryota</taxon>
        <taxon>Fungi</taxon>
        <taxon>Fungi incertae sedis</taxon>
        <taxon>Zoopagomycota</taxon>
        <taxon>Entomophthoromycotina</taxon>
        <taxon>Entomophthoromycetes</taxon>
        <taxon>Entomophthorales</taxon>
        <taxon>Entomophthoraceae</taxon>
        <taxon>Entomophthora</taxon>
    </lineage>
</organism>